<dbReference type="SUPFAM" id="SSF52129">
    <property type="entry name" value="Caspase-like"/>
    <property type="match status" value="1"/>
</dbReference>
<comment type="caution">
    <text evidence="2">The sequence shown here is derived from an EMBL/GenBank/DDBJ whole genome shotgun (WGS) entry which is preliminary data.</text>
</comment>
<dbReference type="PANTHER" id="PTHR48104">
    <property type="entry name" value="METACASPASE-4"/>
    <property type="match status" value="1"/>
</dbReference>
<dbReference type="PANTHER" id="PTHR48104:SF30">
    <property type="entry name" value="METACASPASE-1"/>
    <property type="match status" value="1"/>
</dbReference>
<dbReference type="InterPro" id="IPR050452">
    <property type="entry name" value="Metacaspase"/>
</dbReference>
<protein>
    <submittedName>
        <fullName evidence="2">Caspase family protein</fullName>
    </submittedName>
</protein>
<evidence type="ECO:0000313" key="3">
    <source>
        <dbReference type="Proteomes" id="UP001254770"/>
    </source>
</evidence>
<proteinExistence type="predicted"/>
<name>A0AAW8TC63_9ENTE</name>
<dbReference type="InterPro" id="IPR011600">
    <property type="entry name" value="Pept_C14_caspase"/>
</dbReference>
<dbReference type="EMBL" id="JARPXL010000058">
    <property type="protein sequence ID" value="MDT2546878.1"/>
    <property type="molecule type" value="Genomic_DNA"/>
</dbReference>
<dbReference type="GO" id="GO:0005737">
    <property type="term" value="C:cytoplasm"/>
    <property type="evidence" value="ECO:0007669"/>
    <property type="project" value="TreeGrafter"/>
</dbReference>
<dbReference type="Pfam" id="PF00656">
    <property type="entry name" value="Peptidase_C14"/>
    <property type="match status" value="1"/>
</dbReference>
<feature type="domain" description="Peptidase C14 caspase" evidence="1">
    <location>
        <begin position="1"/>
        <end position="215"/>
    </location>
</feature>
<dbReference type="InterPro" id="IPR029030">
    <property type="entry name" value="Caspase-like_dom_sf"/>
</dbReference>
<evidence type="ECO:0000259" key="1">
    <source>
        <dbReference type="Pfam" id="PF00656"/>
    </source>
</evidence>
<sequence>MRKALIVGVNYYDGDINNLPGCVSDAYSVNSVLKDNSDGTKNFDTRLHTAVDSNSRITRANLKNAVRELFEDDSDIAFFYYSGHGYLESTGGYLVTSDCKDGDDGLPMNELLTIVNQSRAKNKIVILDTCHSGAMGIPDAAADIVYINEGVTIMTASRKHQYSIDEGDGGTFTKLFVDALSGAASNLLGQISPGSVYAHIDQSLSAWEQRPVFRTNVKEFVSLRNVQPPIALSELKKITEIFNDGFELQLDPSYEPDSSDPKKENTETFAILQKYNRVNLVVPVDADHMYYAAMHSKSCKLTVVGEFYWKLVHEERI</sequence>
<dbReference type="Gene3D" id="3.40.50.1460">
    <property type="match status" value="1"/>
</dbReference>
<reference evidence="2" key="1">
    <citation type="submission" date="2023-03" db="EMBL/GenBank/DDBJ databases">
        <authorList>
            <person name="Shen W."/>
            <person name="Cai J."/>
        </authorList>
    </citation>
    <scope>NUCLEOTIDE SEQUENCE</scope>
    <source>
        <strain evidence="2">Y15</strain>
    </source>
</reference>
<accession>A0AAW8TC63</accession>
<evidence type="ECO:0000313" key="2">
    <source>
        <dbReference type="EMBL" id="MDT2546878.1"/>
    </source>
</evidence>
<dbReference type="RefSeq" id="WP_089541878.1">
    <property type="nucleotide sequence ID" value="NZ_JARPXL010000058.1"/>
</dbReference>
<gene>
    <name evidence="2" type="ORF">P7D69_21345</name>
</gene>
<dbReference type="GO" id="GO:0006508">
    <property type="term" value="P:proteolysis"/>
    <property type="evidence" value="ECO:0007669"/>
    <property type="project" value="InterPro"/>
</dbReference>
<dbReference type="GO" id="GO:0004197">
    <property type="term" value="F:cysteine-type endopeptidase activity"/>
    <property type="evidence" value="ECO:0007669"/>
    <property type="project" value="InterPro"/>
</dbReference>
<dbReference type="AlphaFoldDB" id="A0AAW8TC63"/>
<organism evidence="2 3">
    <name type="scientific">Enterococcus raffinosus</name>
    <dbReference type="NCBI Taxonomy" id="71452"/>
    <lineage>
        <taxon>Bacteria</taxon>
        <taxon>Bacillati</taxon>
        <taxon>Bacillota</taxon>
        <taxon>Bacilli</taxon>
        <taxon>Lactobacillales</taxon>
        <taxon>Enterococcaceae</taxon>
        <taxon>Enterococcus</taxon>
    </lineage>
</organism>
<dbReference type="Proteomes" id="UP001254770">
    <property type="component" value="Unassembled WGS sequence"/>
</dbReference>